<dbReference type="PANTHER" id="PTHR15600">
    <property type="entry name" value="SACSIN"/>
    <property type="match status" value="1"/>
</dbReference>
<dbReference type="Pfam" id="PF25794">
    <property type="entry name" value="SACS"/>
    <property type="match status" value="1"/>
</dbReference>
<evidence type="ECO:0000313" key="2">
    <source>
        <dbReference type="EMBL" id="KAK2186608.1"/>
    </source>
</evidence>
<name>A0AAD9P1X9_RIDPI</name>
<proteinExistence type="predicted"/>
<organism evidence="2 3">
    <name type="scientific">Ridgeia piscesae</name>
    <name type="common">Tubeworm</name>
    <dbReference type="NCBI Taxonomy" id="27915"/>
    <lineage>
        <taxon>Eukaryota</taxon>
        <taxon>Metazoa</taxon>
        <taxon>Spiralia</taxon>
        <taxon>Lophotrochozoa</taxon>
        <taxon>Annelida</taxon>
        <taxon>Polychaeta</taxon>
        <taxon>Sedentaria</taxon>
        <taxon>Canalipalpata</taxon>
        <taxon>Sabellida</taxon>
        <taxon>Siboglinidae</taxon>
        <taxon>Ridgeia</taxon>
    </lineage>
</organism>
<dbReference type="InterPro" id="IPR052972">
    <property type="entry name" value="Sacsin_chaperone_reg"/>
</dbReference>
<comment type="caution">
    <text evidence="2">The sequence shown here is derived from an EMBL/GenBank/DDBJ whole genome shotgun (WGS) entry which is preliminary data.</text>
</comment>
<evidence type="ECO:0000313" key="3">
    <source>
        <dbReference type="Proteomes" id="UP001209878"/>
    </source>
</evidence>
<dbReference type="AlphaFoldDB" id="A0AAD9P1X9"/>
<protein>
    <recommendedName>
        <fullName evidence="1">Sacsin/Nov domain-containing protein</fullName>
    </recommendedName>
</protein>
<dbReference type="EMBL" id="JAODUO010000195">
    <property type="protein sequence ID" value="KAK2186608.1"/>
    <property type="molecule type" value="Genomic_DNA"/>
</dbReference>
<dbReference type="GO" id="GO:0030544">
    <property type="term" value="F:Hsp70 protein binding"/>
    <property type="evidence" value="ECO:0007669"/>
    <property type="project" value="TreeGrafter"/>
</dbReference>
<dbReference type="PANTHER" id="PTHR15600:SF42">
    <property type="entry name" value="SACSIN"/>
    <property type="match status" value="1"/>
</dbReference>
<feature type="domain" description="Sacsin/Nov" evidence="1">
    <location>
        <begin position="3"/>
        <end position="122"/>
    </location>
</feature>
<gene>
    <name evidence="2" type="ORF">NP493_195g08019</name>
</gene>
<sequence>MLQDSIKENDPMKVGRFVLGFKSVLHMTDLPSLLSGNRHFIIDPHEKYFRVKGNLTSGYTWNLATQKREVSRLEHQFDPYRGLFNCSQKCFDKDSFDGTMFRFPIRQKASPLSDHVYTHKKVM</sequence>
<dbReference type="Proteomes" id="UP001209878">
    <property type="component" value="Unassembled WGS sequence"/>
</dbReference>
<dbReference type="InterPro" id="IPR058210">
    <property type="entry name" value="SACS/Nov_dom"/>
</dbReference>
<evidence type="ECO:0000259" key="1">
    <source>
        <dbReference type="Pfam" id="PF25794"/>
    </source>
</evidence>
<keyword evidence="3" id="KW-1185">Reference proteome</keyword>
<accession>A0AAD9P1X9</accession>
<reference evidence="2" key="1">
    <citation type="journal article" date="2023" name="Mol. Biol. Evol.">
        <title>Third-Generation Sequencing Reveals the Adaptive Role of the Epigenome in Three Deep-Sea Polychaetes.</title>
        <authorList>
            <person name="Perez M."/>
            <person name="Aroh O."/>
            <person name="Sun Y."/>
            <person name="Lan Y."/>
            <person name="Juniper S.K."/>
            <person name="Young C.R."/>
            <person name="Angers B."/>
            <person name="Qian P.Y."/>
        </authorList>
    </citation>
    <scope>NUCLEOTIDE SEQUENCE</scope>
    <source>
        <strain evidence="2">R07B-5</strain>
    </source>
</reference>